<name>A0A1C5JS55_9ACTN</name>
<keyword evidence="3" id="KW-1185">Reference proteome</keyword>
<dbReference type="EMBL" id="LT607754">
    <property type="protein sequence ID" value="SCG73337.1"/>
    <property type="molecule type" value="Genomic_DNA"/>
</dbReference>
<feature type="transmembrane region" description="Helical" evidence="1">
    <location>
        <begin position="264"/>
        <end position="283"/>
    </location>
</feature>
<proteinExistence type="predicted"/>
<feature type="transmembrane region" description="Helical" evidence="1">
    <location>
        <begin position="141"/>
        <end position="162"/>
    </location>
</feature>
<feature type="transmembrane region" description="Helical" evidence="1">
    <location>
        <begin position="20"/>
        <end position="43"/>
    </location>
</feature>
<keyword evidence="1" id="KW-0812">Transmembrane</keyword>
<sequence length="393" mass="38733">MRRRTSASETATPLRCDAGLQAGTAQAALGFVLTSLGACIALLARDLHMPAERVAGLSATFGVGLVVVAAAGPSLLRRGPHLTLRGGALLTATGSALLAVAPTLLIAIGGALLLGIGGAAIVLVTPALLAGPDTAVRLTRVNAASSTAAVIAPAAIGAVEIIGANGRLALLATVAPLLMLATIRPAATEAQTSTTTARPALGQIARHWSSVVLAVAVEFCFTIWAVARLHDTGVSTATAALLGSSFPAGMAVGRLLGPPLLTRLPVIPVGGALVAASTLAIAATHHAAVVTGALTLAGIGVATLYPVTLATLVATPDLAPHHAASLGALASGVAILTAPAALAALSSNVGLRTAFLITIPLLVALLALHPQAPRAAEAPRFPGTPGRQQTIVS</sequence>
<reference evidence="3" key="1">
    <citation type="submission" date="2016-06" db="EMBL/GenBank/DDBJ databases">
        <authorList>
            <person name="Varghese N."/>
            <person name="Submissions Spin"/>
        </authorList>
    </citation>
    <scope>NUCLEOTIDE SEQUENCE [LARGE SCALE GENOMIC DNA]</scope>
    <source>
        <strain evidence="3">DSM 43819</strain>
    </source>
</reference>
<keyword evidence="1" id="KW-0472">Membrane</keyword>
<evidence type="ECO:0000313" key="3">
    <source>
        <dbReference type="Proteomes" id="UP000198221"/>
    </source>
</evidence>
<dbReference type="Gene3D" id="1.20.1250.20">
    <property type="entry name" value="MFS general substrate transporter like domains"/>
    <property type="match status" value="1"/>
</dbReference>
<feature type="transmembrane region" description="Helical" evidence="1">
    <location>
        <begin position="351"/>
        <end position="368"/>
    </location>
</feature>
<dbReference type="AlphaFoldDB" id="A0A1C5JS55"/>
<feature type="transmembrane region" description="Helical" evidence="1">
    <location>
        <begin position="55"/>
        <end position="76"/>
    </location>
</feature>
<organism evidence="2 3">
    <name type="scientific">Micromonospora inositola</name>
    <dbReference type="NCBI Taxonomy" id="47865"/>
    <lineage>
        <taxon>Bacteria</taxon>
        <taxon>Bacillati</taxon>
        <taxon>Actinomycetota</taxon>
        <taxon>Actinomycetes</taxon>
        <taxon>Micromonosporales</taxon>
        <taxon>Micromonosporaceae</taxon>
        <taxon>Micromonospora</taxon>
    </lineage>
</organism>
<dbReference type="OrthoDB" id="4395893at2"/>
<feature type="transmembrane region" description="Helical" evidence="1">
    <location>
        <begin position="168"/>
        <end position="187"/>
    </location>
</feature>
<dbReference type="InterPro" id="IPR036259">
    <property type="entry name" value="MFS_trans_sf"/>
</dbReference>
<protein>
    <submittedName>
        <fullName evidence="2">Cyanate permease</fullName>
    </submittedName>
</protein>
<dbReference type="SUPFAM" id="SSF103473">
    <property type="entry name" value="MFS general substrate transporter"/>
    <property type="match status" value="1"/>
</dbReference>
<feature type="transmembrane region" description="Helical" evidence="1">
    <location>
        <begin position="326"/>
        <end position="345"/>
    </location>
</feature>
<dbReference type="Proteomes" id="UP000198221">
    <property type="component" value="Chromosome I"/>
</dbReference>
<evidence type="ECO:0000313" key="2">
    <source>
        <dbReference type="EMBL" id="SCG73337.1"/>
    </source>
</evidence>
<evidence type="ECO:0000256" key="1">
    <source>
        <dbReference type="SAM" id="Phobius"/>
    </source>
</evidence>
<feature type="transmembrane region" description="Helical" evidence="1">
    <location>
        <begin position="208"/>
        <end position="227"/>
    </location>
</feature>
<accession>A0A1C5JS55</accession>
<gene>
    <name evidence="2" type="ORF">GA0070613_5287</name>
</gene>
<feature type="transmembrane region" description="Helical" evidence="1">
    <location>
        <begin position="96"/>
        <end position="129"/>
    </location>
</feature>
<dbReference type="RefSeq" id="WP_089014670.1">
    <property type="nucleotide sequence ID" value="NZ_LT607754.1"/>
</dbReference>
<feature type="transmembrane region" description="Helical" evidence="1">
    <location>
        <begin position="289"/>
        <end position="314"/>
    </location>
</feature>
<keyword evidence="1" id="KW-1133">Transmembrane helix</keyword>